<proteinExistence type="predicted"/>
<accession>A0A2P2QE23</accession>
<protein>
    <submittedName>
        <fullName evidence="1">Uncharacterized protein</fullName>
    </submittedName>
</protein>
<evidence type="ECO:0000313" key="1">
    <source>
        <dbReference type="EMBL" id="MBX65206.1"/>
    </source>
</evidence>
<organism evidence="1">
    <name type="scientific">Rhizophora mucronata</name>
    <name type="common">Asiatic mangrove</name>
    <dbReference type="NCBI Taxonomy" id="61149"/>
    <lineage>
        <taxon>Eukaryota</taxon>
        <taxon>Viridiplantae</taxon>
        <taxon>Streptophyta</taxon>
        <taxon>Embryophyta</taxon>
        <taxon>Tracheophyta</taxon>
        <taxon>Spermatophyta</taxon>
        <taxon>Magnoliopsida</taxon>
        <taxon>eudicotyledons</taxon>
        <taxon>Gunneridae</taxon>
        <taxon>Pentapetalae</taxon>
        <taxon>rosids</taxon>
        <taxon>fabids</taxon>
        <taxon>Malpighiales</taxon>
        <taxon>Rhizophoraceae</taxon>
        <taxon>Rhizophora</taxon>
    </lineage>
</organism>
<name>A0A2P2QE23_RHIMU</name>
<reference evidence="1" key="1">
    <citation type="submission" date="2018-02" db="EMBL/GenBank/DDBJ databases">
        <title>Rhizophora mucronata_Transcriptome.</title>
        <authorList>
            <person name="Meera S.P."/>
            <person name="Sreeshan A."/>
            <person name="Augustine A."/>
        </authorList>
    </citation>
    <scope>NUCLEOTIDE SEQUENCE</scope>
    <source>
        <tissue evidence="1">Leaf</tissue>
    </source>
</reference>
<sequence>MYHFVEYLHSLFRHSSMCIFFPSMVRVQYQEMAFVNELMAIFSTPRNYFSLRSCLNVN</sequence>
<dbReference type="EMBL" id="GGEC01084722">
    <property type="protein sequence ID" value="MBX65206.1"/>
    <property type="molecule type" value="Transcribed_RNA"/>
</dbReference>
<dbReference type="AlphaFoldDB" id="A0A2P2QE23"/>